<keyword evidence="10" id="KW-1185">Reference proteome</keyword>
<evidence type="ECO:0000256" key="2">
    <source>
        <dbReference type="ARBA" id="ARBA00022617"/>
    </source>
</evidence>
<evidence type="ECO:0000256" key="8">
    <source>
        <dbReference type="RuleBase" id="RU000461"/>
    </source>
</evidence>
<evidence type="ECO:0000256" key="1">
    <source>
        <dbReference type="ARBA" id="ARBA00010617"/>
    </source>
</evidence>
<dbReference type="InterPro" id="IPR036396">
    <property type="entry name" value="Cyt_P450_sf"/>
</dbReference>
<dbReference type="PROSITE" id="PS00086">
    <property type="entry name" value="CYTOCHROME_P450"/>
    <property type="match status" value="1"/>
</dbReference>
<comment type="cofactor">
    <cofactor evidence="7">
        <name>heme</name>
        <dbReference type="ChEBI" id="CHEBI:30413"/>
    </cofactor>
</comment>
<dbReference type="PANTHER" id="PTHR24291:SF50">
    <property type="entry name" value="BIFUNCTIONAL ALBAFLAVENONE MONOOXYGENASE_TERPENE SYNTHASE"/>
    <property type="match status" value="1"/>
</dbReference>
<dbReference type="CDD" id="cd00302">
    <property type="entry name" value="cytochrome_P450"/>
    <property type="match status" value="1"/>
</dbReference>
<dbReference type="InterPro" id="IPR017972">
    <property type="entry name" value="Cyt_P450_CS"/>
</dbReference>
<keyword evidence="3 7" id="KW-0479">Metal-binding</keyword>
<dbReference type="STRING" id="390270.SAMN04488005_0445"/>
<dbReference type="SUPFAM" id="SSF48264">
    <property type="entry name" value="Cytochrome P450"/>
    <property type="match status" value="1"/>
</dbReference>
<dbReference type="Gene3D" id="1.10.630.10">
    <property type="entry name" value="Cytochrome P450"/>
    <property type="match status" value="1"/>
</dbReference>
<keyword evidence="4 8" id="KW-0560">Oxidoreductase</keyword>
<dbReference type="RefSeq" id="WP_090195905.1">
    <property type="nucleotide sequence ID" value="NZ_FOYP01000001.1"/>
</dbReference>
<dbReference type="InterPro" id="IPR001128">
    <property type="entry name" value="Cyt_P450"/>
</dbReference>
<dbReference type="EMBL" id="FOYP01000001">
    <property type="protein sequence ID" value="SFR33163.1"/>
    <property type="molecule type" value="Genomic_DNA"/>
</dbReference>
<name>A0A1I6FTB2_9RHOB</name>
<dbReference type="GO" id="GO:0004497">
    <property type="term" value="F:monooxygenase activity"/>
    <property type="evidence" value="ECO:0007669"/>
    <property type="project" value="UniProtKB-KW"/>
</dbReference>
<dbReference type="InterPro" id="IPR002401">
    <property type="entry name" value="Cyt_P450_E_grp-I"/>
</dbReference>
<dbReference type="GO" id="GO:0005506">
    <property type="term" value="F:iron ion binding"/>
    <property type="evidence" value="ECO:0007669"/>
    <property type="project" value="InterPro"/>
</dbReference>
<evidence type="ECO:0000256" key="6">
    <source>
        <dbReference type="ARBA" id="ARBA00023033"/>
    </source>
</evidence>
<dbReference type="PANTHER" id="PTHR24291">
    <property type="entry name" value="CYTOCHROME P450 FAMILY 4"/>
    <property type="match status" value="1"/>
</dbReference>
<evidence type="ECO:0000256" key="3">
    <source>
        <dbReference type="ARBA" id="ARBA00022723"/>
    </source>
</evidence>
<reference evidence="10" key="1">
    <citation type="submission" date="2016-10" db="EMBL/GenBank/DDBJ databases">
        <authorList>
            <person name="Varghese N."/>
            <person name="Submissions S."/>
        </authorList>
    </citation>
    <scope>NUCLEOTIDE SEQUENCE [LARGE SCALE GENOMIC DNA]</scope>
    <source>
        <strain evidence="10">DSM 26879</strain>
    </source>
</reference>
<gene>
    <name evidence="9" type="ORF">SAMN04488005_0445</name>
</gene>
<dbReference type="InterPro" id="IPR050196">
    <property type="entry name" value="Cytochrome_P450_Monoox"/>
</dbReference>
<dbReference type="Pfam" id="PF00067">
    <property type="entry name" value="p450"/>
    <property type="match status" value="1"/>
</dbReference>
<dbReference type="AlphaFoldDB" id="A0A1I6FTB2"/>
<sequence>MTERIITSGTPLASAWLQSPCSVLYELARHRPGQNIILELGGAPFTLVQDGNTAREILRNAQGRYQKYYGSYKRLFGDSRLTTDGEGWRTLRDFSQPHITGVEPDDIVQYTQIFFRAALENLVSVSDGTAQPVDTAIDFAAAATLCKVVLGFQIEDWGNQTIDDIRLILRLASWENFPRPNGGGVDHAMLQIDAEDAKLRLQNRFNEMLDTKKAGGPNSLFSTLAAAGPDKVDLFGELSTMLFAGFDTTASAVTWAMFLLGQDQALQARLRQSVRSRTAQAPLGADDLMQMHDLNAFFLEALRIFPPIPFVSRIARSDDQIGDLDIKEGARILVSVIGVQQDPKVFDNPMQVQISRHHNGSLRKEHMSNFIPFGDGKRICPGARFANLEALAALALILDAVSIHTPVSKHVGLRWDASMRQENGTQLILKPLS</sequence>
<keyword evidence="2 7" id="KW-0349">Heme</keyword>
<dbReference type="Proteomes" id="UP000199478">
    <property type="component" value="Unassembled WGS sequence"/>
</dbReference>
<keyword evidence="6 8" id="KW-0503">Monooxygenase</keyword>
<dbReference type="GO" id="GO:0020037">
    <property type="term" value="F:heme binding"/>
    <property type="evidence" value="ECO:0007669"/>
    <property type="project" value="InterPro"/>
</dbReference>
<proteinExistence type="inferred from homology"/>
<feature type="binding site" description="axial binding residue" evidence="7">
    <location>
        <position position="380"/>
    </location>
    <ligand>
        <name>heme</name>
        <dbReference type="ChEBI" id="CHEBI:30413"/>
    </ligand>
    <ligandPart>
        <name>Fe</name>
        <dbReference type="ChEBI" id="CHEBI:18248"/>
    </ligandPart>
</feature>
<dbReference type="GO" id="GO:0016705">
    <property type="term" value="F:oxidoreductase activity, acting on paired donors, with incorporation or reduction of molecular oxygen"/>
    <property type="evidence" value="ECO:0007669"/>
    <property type="project" value="InterPro"/>
</dbReference>
<evidence type="ECO:0000256" key="4">
    <source>
        <dbReference type="ARBA" id="ARBA00023002"/>
    </source>
</evidence>
<accession>A0A1I6FTB2</accession>
<evidence type="ECO:0000256" key="5">
    <source>
        <dbReference type="ARBA" id="ARBA00023004"/>
    </source>
</evidence>
<dbReference type="PRINTS" id="PR00385">
    <property type="entry name" value="P450"/>
</dbReference>
<evidence type="ECO:0000313" key="10">
    <source>
        <dbReference type="Proteomes" id="UP000199478"/>
    </source>
</evidence>
<dbReference type="PRINTS" id="PR00463">
    <property type="entry name" value="EP450I"/>
</dbReference>
<evidence type="ECO:0000313" key="9">
    <source>
        <dbReference type="EMBL" id="SFR33163.1"/>
    </source>
</evidence>
<evidence type="ECO:0000256" key="7">
    <source>
        <dbReference type="PIRSR" id="PIRSR602401-1"/>
    </source>
</evidence>
<keyword evidence="5 7" id="KW-0408">Iron</keyword>
<dbReference type="OrthoDB" id="9764248at2"/>
<organism evidence="9 10">
    <name type="scientific">Yoonia tamlensis</name>
    <dbReference type="NCBI Taxonomy" id="390270"/>
    <lineage>
        <taxon>Bacteria</taxon>
        <taxon>Pseudomonadati</taxon>
        <taxon>Pseudomonadota</taxon>
        <taxon>Alphaproteobacteria</taxon>
        <taxon>Rhodobacterales</taxon>
        <taxon>Paracoccaceae</taxon>
        <taxon>Yoonia</taxon>
    </lineage>
</organism>
<protein>
    <submittedName>
        <fullName evidence="9">Cytochrome P450</fullName>
    </submittedName>
</protein>
<comment type="similarity">
    <text evidence="1 8">Belongs to the cytochrome P450 family.</text>
</comment>